<evidence type="ECO:0008006" key="7">
    <source>
        <dbReference type="Google" id="ProtNLM"/>
    </source>
</evidence>
<dbReference type="PANTHER" id="PTHR34069">
    <property type="entry name" value="3-OXOACYL-[ACYL-CARRIER-PROTEIN] SYNTHASE 3"/>
    <property type="match status" value="1"/>
</dbReference>
<protein>
    <recommendedName>
        <fullName evidence="7">3-oxoacyl-ACP synthase</fullName>
    </recommendedName>
</protein>
<organism evidence="5 6">
    <name type="scientific">Actinosynnema pretiosum</name>
    <dbReference type="NCBI Taxonomy" id="42197"/>
    <lineage>
        <taxon>Bacteria</taxon>
        <taxon>Bacillati</taxon>
        <taxon>Actinomycetota</taxon>
        <taxon>Actinomycetes</taxon>
        <taxon>Pseudonocardiales</taxon>
        <taxon>Pseudonocardiaceae</taxon>
        <taxon>Actinosynnema</taxon>
    </lineage>
</organism>
<name>A0A290ZGS2_9PSEU</name>
<evidence type="ECO:0000259" key="4">
    <source>
        <dbReference type="Pfam" id="PF08545"/>
    </source>
</evidence>
<reference evidence="5" key="1">
    <citation type="submission" date="2017-09" db="EMBL/GenBank/DDBJ databases">
        <title>Complete Genome Sequence of ansamitocin-producing Bacterium Actinosynnema pretiosum X47.</title>
        <authorList>
            <person name="Cao G."/>
            <person name="Zong G."/>
            <person name="Zhong C."/>
            <person name="Fu J."/>
        </authorList>
    </citation>
    <scope>NUCLEOTIDE SEQUENCE [LARGE SCALE GENOMIC DNA]</scope>
    <source>
        <strain evidence="5">X47</strain>
    </source>
</reference>
<dbReference type="GO" id="GO:0004315">
    <property type="term" value="F:3-oxoacyl-[acyl-carrier-protein] synthase activity"/>
    <property type="evidence" value="ECO:0007669"/>
    <property type="project" value="InterPro"/>
</dbReference>
<dbReference type="Proteomes" id="UP000218505">
    <property type="component" value="Chromosome"/>
</dbReference>
<evidence type="ECO:0000313" key="5">
    <source>
        <dbReference type="EMBL" id="ATE58196.1"/>
    </source>
</evidence>
<dbReference type="Pfam" id="PF08541">
    <property type="entry name" value="ACP_syn_III_C"/>
    <property type="match status" value="1"/>
</dbReference>
<evidence type="ECO:0000259" key="3">
    <source>
        <dbReference type="Pfam" id="PF08541"/>
    </source>
</evidence>
<evidence type="ECO:0000256" key="1">
    <source>
        <dbReference type="ARBA" id="ARBA00022679"/>
    </source>
</evidence>
<dbReference type="EMBL" id="CP023445">
    <property type="protein sequence ID" value="ATE58196.1"/>
    <property type="molecule type" value="Genomic_DNA"/>
</dbReference>
<dbReference type="PANTHER" id="PTHR34069:SF2">
    <property type="entry name" value="BETA-KETOACYL-[ACYL-CARRIER-PROTEIN] SYNTHASE III"/>
    <property type="match status" value="1"/>
</dbReference>
<keyword evidence="6" id="KW-1185">Reference proteome</keyword>
<dbReference type="GO" id="GO:0006633">
    <property type="term" value="P:fatty acid biosynthetic process"/>
    <property type="evidence" value="ECO:0007669"/>
    <property type="project" value="InterPro"/>
</dbReference>
<proteinExistence type="predicted"/>
<dbReference type="InterPro" id="IPR013747">
    <property type="entry name" value="ACP_syn_III_C"/>
</dbReference>
<dbReference type="Pfam" id="PF08545">
    <property type="entry name" value="ACP_syn_III"/>
    <property type="match status" value="1"/>
</dbReference>
<dbReference type="InterPro" id="IPR013751">
    <property type="entry name" value="ACP_syn_III_N"/>
</dbReference>
<dbReference type="SUPFAM" id="SSF53901">
    <property type="entry name" value="Thiolase-like"/>
    <property type="match status" value="1"/>
</dbReference>
<evidence type="ECO:0000313" key="6">
    <source>
        <dbReference type="Proteomes" id="UP000218505"/>
    </source>
</evidence>
<dbReference type="AlphaFoldDB" id="A0A290ZGS2"/>
<gene>
    <name evidence="5" type="ORF">CNX65_15875</name>
</gene>
<accession>A0A290ZGS2</accession>
<feature type="domain" description="Beta-ketoacyl-[acyl-carrier-protein] synthase III C-terminal" evidence="3">
    <location>
        <begin position="244"/>
        <end position="334"/>
    </location>
</feature>
<sequence>MTDIHLDAIGARLGRPLDLADAVADGRYAEDEHTANGLLGVVVADDGQYAPDMAVEAVRAAMSHSSTTPEDIRLILHASVYFQGQDMWTPATYIQQRTIGGSAPSVDVDQKSNGGMAALALAAGYLSACDHDAAVLITTCDRFCLPGWDRFRSESGTVLGDGATATVLTRRPGFARLLSVAMTADPTLEEMYRGDGLRAEAAPTDRPLNLRSRKQRYMRKHLRELDAISRRIAGGVVTAMTTALDEAGVGLADVKRVVLPNIGKTVHWWTLLAELGVTEERTTWDFGRTIGHLGAGDQFAALHHLVRRGELEPGDRVLLAGSGHGFNWAGAVLEVSEAPDWGSED</sequence>
<dbReference type="KEGG" id="apre:CNX65_15875"/>
<keyword evidence="2" id="KW-0012">Acyltransferase</keyword>
<evidence type="ECO:0000256" key="2">
    <source>
        <dbReference type="ARBA" id="ARBA00023315"/>
    </source>
</evidence>
<dbReference type="CDD" id="cd00827">
    <property type="entry name" value="init_cond_enzymes"/>
    <property type="match status" value="1"/>
</dbReference>
<keyword evidence="1" id="KW-0808">Transferase</keyword>
<dbReference type="GO" id="GO:0044550">
    <property type="term" value="P:secondary metabolite biosynthetic process"/>
    <property type="evidence" value="ECO:0007669"/>
    <property type="project" value="TreeGrafter"/>
</dbReference>
<feature type="domain" description="Beta-ketoacyl-[acyl-carrier-protein] synthase III N-terminal" evidence="4">
    <location>
        <begin position="107"/>
        <end position="185"/>
    </location>
</feature>
<dbReference type="Gene3D" id="3.40.47.10">
    <property type="match status" value="2"/>
</dbReference>
<dbReference type="InterPro" id="IPR016039">
    <property type="entry name" value="Thiolase-like"/>
</dbReference>